<accession>A0A0A9DPI3</accession>
<evidence type="ECO:0000313" key="1">
    <source>
        <dbReference type="EMBL" id="JAD85662.1"/>
    </source>
</evidence>
<sequence>MIHQGQGVPRHDRRRVVGFVRRHGAAADAAVVEAADLDSAIAGLFPLRRACGGDAGLLVRPRGLVVGGLQRPGQPLYLRAPRVVRPRQSDDEEHLGGAAAVPAVEEPDALRLVAVLVPVHLAVRHCCSLASDSSSSSSSPGLS</sequence>
<organism evidence="1">
    <name type="scientific">Arundo donax</name>
    <name type="common">Giant reed</name>
    <name type="synonym">Donax arundinaceus</name>
    <dbReference type="NCBI Taxonomy" id="35708"/>
    <lineage>
        <taxon>Eukaryota</taxon>
        <taxon>Viridiplantae</taxon>
        <taxon>Streptophyta</taxon>
        <taxon>Embryophyta</taxon>
        <taxon>Tracheophyta</taxon>
        <taxon>Spermatophyta</taxon>
        <taxon>Magnoliopsida</taxon>
        <taxon>Liliopsida</taxon>
        <taxon>Poales</taxon>
        <taxon>Poaceae</taxon>
        <taxon>PACMAD clade</taxon>
        <taxon>Arundinoideae</taxon>
        <taxon>Arundineae</taxon>
        <taxon>Arundo</taxon>
    </lineage>
</organism>
<reference evidence="1" key="2">
    <citation type="journal article" date="2015" name="Data Brief">
        <title>Shoot transcriptome of the giant reed, Arundo donax.</title>
        <authorList>
            <person name="Barrero R.A."/>
            <person name="Guerrero F.D."/>
            <person name="Moolhuijzen P."/>
            <person name="Goolsby J.A."/>
            <person name="Tidwell J."/>
            <person name="Bellgard S.E."/>
            <person name="Bellgard M.I."/>
        </authorList>
    </citation>
    <scope>NUCLEOTIDE SEQUENCE</scope>
    <source>
        <tissue evidence="1">Shoot tissue taken approximately 20 cm above the soil surface</tissue>
    </source>
</reference>
<protein>
    <submittedName>
        <fullName evidence="1">Uncharacterized protein</fullName>
    </submittedName>
</protein>
<dbReference type="EMBL" id="GBRH01212233">
    <property type="protein sequence ID" value="JAD85662.1"/>
    <property type="molecule type" value="Transcribed_RNA"/>
</dbReference>
<name>A0A0A9DPI3_ARUDO</name>
<proteinExistence type="predicted"/>
<dbReference type="AlphaFoldDB" id="A0A0A9DPI3"/>
<reference evidence="1" key="1">
    <citation type="submission" date="2014-09" db="EMBL/GenBank/DDBJ databases">
        <authorList>
            <person name="Magalhaes I.L.F."/>
            <person name="Oliveira U."/>
            <person name="Santos F.R."/>
            <person name="Vidigal T.H.D.A."/>
            <person name="Brescovit A.D."/>
            <person name="Santos A.J."/>
        </authorList>
    </citation>
    <scope>NUCLEOTIDE SEQUENCE</scope>
    <source>
        <tissue evidence="1">Shoot tissue taken approximately 20 cm above the soil surface</tissue>
    </source>
</reference>